<dbReference type="Proteomes" id="UP000015454">
    <property type="component" value="Unassembled WGS sequence"/>
</dbReference>
<dbReference type="SUPFAM" id="SSF82171">
    <property type="entry name" value="DPP6 N-terminal domain-like"/>
    <property type="match status" value="1"/>
</dbReference>
<name>T0F321_9LEPT</name>
<dbReference type="STRING" id="1049789.LEP1GSC050_2962"/>
<dbReference type="AlphaFoldDB" id="T0F321"/>
<protein>
    <recommendedName>
        <fullName evidence="3">WD40-like protein</fullName>
    </recommendedName>
</protein>
<gene>
    <name evidence="1" type="ORF">LEP1GSC050_2962</name>
</gene>
<evidence type="ECO:0000313" key="1">
    <source>
        <dbReference type="EMBL" id="EQA45500.1"/>
    </source>
</evidence>
<proteinExistence type="predicted"/>
<comment type="caution">
    <text evidence="1">The sequence shown here is derived from an EMBL/GenBank/DDBJ whole genome shotgun (WGS) entry which is preliminary data.</text>
</comment>
<keyword evidence="2" id="KW-1185">Reference proteome</keyword>
<dbReference type="EMBL" id="AHMO02000008">
    <property type="protein sequence ID" value="EQA45500.1"/>
    <property type="molecule type" value="Genomic_DNA"/>
</dbReference>
<dbReference type="RefSeq" id="WP_010571145.1">
    <property type="nucleotide sequence ID" value="NZ_AHMO02000008.1"/>
</dbReference>
<accession>T0F321</accession>
<sequence length="395" mass="44554">MKSSVKQRIKLLTNRFFGAKMAYMKKVKQAFLRKDNVNLFFQALLFFLLFFQNSGIVGVNLVQSGTEPLSPIYIVQEDKGILRLVSVSPTNGKTKLIYTGALEKGLPIFRKQNYILFKTRKELFLLNLTSGKGKAVPGSKDAFPGNSGFFRGKPWLLFSRKTSERWETVVFDYEKEKEVSVAPGLQPFISADQNYVFLVGNEVKYSEHGEDSTRVPIHKFSTETGIIATLAWIETGKEKLQILDVYSLIEDLVVVRAATEKENKLYILGASQGELVKLDRPFYPPKTEGNSKEQFSLSVGTDGRTVAFTERSEGKSSYIVVVDLIAKRRFESSYLGSFPVVKNGYAYFLGDPNIVNGSKDGEYKPYTSFTLYALDYKKDQIRVIAPLYGKAELLE</sequence>
<organism evidence="1 2">
    <name type="scientific">Leptospira broomii serovar Hurstbridge str. 5399</name>
    <dbReference type="NCBI Taxonomy" id="1049789"/>
    <lineage>
        <taxon>Bacteria</taxon>
        <taxon>Pseudomonadati</taxon>
        <taxon>Spirochaetota</taxon>
        <taxon>Spirochaetia</taxon>
        <taxon>Leptospirales</taxon>
        <taxon>Leptospiraceae</taxon>
        <taxon>Leptospira</taxon>
    </lineage>
</organism>
<evidence type="ECO:0000313" key="2">
    <source>
        <dbReference type="Proteomes" id="UP000015454"/>
    </source>
</evidence>
<evidence type="ECO:0008006" key="3">
    <source>
        <dbReference type="Google" id="ProtNLM"/>
    </source>
</evidence>
<reference evidence="1" key="1">
    <citation type="submission" date="2013-05" db="EMBL/GenBank/DDBJ databases">
        <authorList>
            <person name="Harkins D.M."/>
            <person name="Durkin A.S."/>
            <person name="Brinkac L.M."/>
            <person name="Haft D.H."/>
            <person name="Selengut J.D."/>
            <person name="Sanka R."/>
            <person name="DePew J."/>
            <person name="Purushe J."/>
            <person name="Hartskeerl R.A."/>
            <person name="Ahmed A."/>
            <person name="van der Linden H."/>
            <person name="Goris M.G.A."/>
            <person name="Vinetz J.M."/>
            <person name="Sutton G.G."/>
            <person name="Nierman W.C."/>
            <person name="Fouts D.E."/>
        </authorList>
    </citation>
    <scope>NUCLEOTIDE SEQUENCE [LARGE SCALE GENOMIC DNA]</scope>
    <source>
        <strain evidence="1">5399</strain>
    </source>
</reference>